<feature type="region of interest" description="Disordered" evidence="1">
    <location>
        <begin position="407"/>
        <end position="431"/>
    </location>
</feature>
<protein>
    <submittedName>
        <fullName evidence="2">Uncharacterized protein</fullName>
    </submittedName>
</protein>
<dbReference type="Proteomes" id="UP000313359">
    <property type="component" value="Unassembled WGS sequence"/>
</dbReference>
<evidence type="ECO:0000256" key="1">
    <source>
        <dbReference type="SAM" id="MobiDB-lite"/>
    </source>
</evidence>
<accession>A0A5C2S2U7</accession>
<evidence type="ECO:0000313" key="2">
    <source>
        <dbReference type="EMBL" id="RPD57179.1"/>
    </source>
</evidence>
<keyword evidence="3" id="KW-1185">Reference proteome</keyword>
<gene>
    <name evidence="2" type="ORF">L227DRAFT_565490</name>
</gene>
<evidence type="ECO:0000313" key="3">
    <source>
        <dbReference type="Proteomes" id="UP000313359"/>
    </source>
</evidence>
<reference evidence="2" key="1">
    <citation type="journal article" date="2018" name="Genome Biol. Evol.">
        <title>Genomics and development of Lentinus tigrinus, a white-rot wood-decaying mushroom with dimorphic fruiting bodies.</title>
        <authorList>
            <person name="Wu B."/>
            <person name="Xu Z."/>
            <person name="Knudson A."/>
            <person name="Carlson A."/>
            <person name="Chen N."/>
            <person name="Kovaka S."/>
            <person name="LaButti K."/>
            <person name="Lipzen A."/>
            <person name="Pennachio C."/>
            <person name="Riley R."/>
            <person name="Schakwitz W."/>
            <person name="Umezawa K."/>
            <person name="Ohm R.A."/>
            <person name="Grigoriev I.V."/>
            <person name="Nagy L.G."/>
            <person name="Gibbons J."/>
            <person name="Hibbett D."/>
        </authorList>
    </citation>
    <scope>NUCLEOTIDE SEQUENCE [LARGE SCALE GENOMIC DNA]</scope>
    <source>
        <strain evidence="2">ALCF2SS1-6</strain>
    </source>
</reference>
<organism evidence="2 3">
    <name type="scientific">Lentinus tigrinus ALCF2SS1-6</name>
    <dbReference type="NCBI Taxonomy" id="1328759"/>
    <lineage>
        <taxon>Eukaryota</taxon>
        <taxon>Fungi</taxon>
        <taxon>Dikarya</taxon>
        <taxon>Basidiomycota</taxon>
        <taxon>Agaricomycotina</taxon>
        <taxon>Agaricomycetes</taxon>
        <taxon>Polyporales</taxon>
        <taxon>Polyporaceae</taxon>
        <taxon>Lentinus</taxon>
    </lineage>
</organism>
<dbReference type="EMBL" id="ML122282">
    <property type="protein sequence ID" value="RPD57179.1"/>
    <property type="molecule type" value="Genomic_DNA"/>
</dbReference>
<dbReference type="STRING" id="1328759.A0A5C2S2U7"/>
<name>A0A5C2S2U7_9APHY</name>
<dbReference type="AlphaFoldDB" id="A0A5C2S2U7"/>
<proteinExistence type="predicted"/>
<sequence>MPQGSRRLMLGYADQPVQEQVIKRLNSAAHCDTLLPDDQVASRTVEDIEDEHEHGSCPSTMFQNANGWTSCPSWATLRTRRPCGRVPGHPGGDRRTRAWRTARAESGEDEIAVAVGQLSISEDEQAVPQANDASLKSLSLDCWISTPRNLLLELYITYMHPVLPIVHKPTFMDDWHSNHGTDSPYSGESVYSDAASSISSSHLGPPRRLFRIRWKGPVLVRYAHISGNPGFVMRSVFNVSREGGGANAECVYAAPDITDRLMFCRRLRRLKVVEDGLAVYLRLVLVDAGGGRQHEGDGVCPDVALCVQRASKVLQGPCDVLHGCNVDALVPSTVCEYADLQKLRHRRPFAIEPVSSGMFSMSSSSSICRVACLLLQLPCMKLFNVSGFERSCMAILRKADEKWTRVKGTAGGGKETKVGRRGSARRGEDEDKDDILCMLELDMHASPPVAS</sequence>
<dbReference type="OrthoDB" id="5284003at2759"/>
<dbReference type="CDD" id="cd12148">
    <property type="entry name" value="fungal_TF_MHR"/>
    <property type="match status" value="1"/>
</dbReference>